<evidence type="ECO:0000256" key="6">
    <source>
        <dbReference type="ARBA" id="ARBA00022723"/>
    </source>
</evidence>
<protein>
    <submittedName>
        <fullName evidence="15">Cytochrome P450 72A15-like isoform X1</fullName>
    </submittedName>
</protein>
<keyword evidence="7" id="KW-1133">Transmembrane helix</keyword>
<name>A0A9W3CJE2_RAPSA</name>
<dbReference type="GO" id="GO:0020037">
    <property type="term" value="F:heme binding"/>
    <property type="evidence" value="ECO:0007669"/>
    <property type="project" value="InterPro"/>
</dbReference>
<comment type="cofactor">
    <cofactor evidence="1 12">
        <name>heme</name>
        <dbReference type="ChEBI" id="CHEBI:30413"/>
    </cofactor>
</comment>
<keyword evidence="5" id="KW-0812">Transmembrane</keyword>
<reference evidence="15" key="1">
    <citation type="submission" date="2025-08" db="UniProtKB">
        <authorList>
            <consortium name="RefSeq"/>
        </authorList>
    </citation>
    <scope>IDENTIFICATION</scope>
    <source>
        <tissue evidence="15">Leaf</tissue>
    </source>
</reference>
<dbReference type="PRINTS" id="PR00463">
    <property type="entry name" value="EP450I"/>
</dbReference>
<dbReference type="PANTHER" id="PTHR24282:SF223">
    <property type="entry name" value="CYTOCHROME P450 MONOOXYGENASE"/>
    <property type="match status" value="1"/>
</dbReference>
<dbReference type="GO" id="GO:0016020">
    <property type="term" value="C:membrane"/>
    <property type="evidence" value="ECO:0007669"/>
    <property type="project" value="UniProtKB-SubCell"/>
</dbReference>
<dbReference type="Pfam" id="PF00067">
    <property type="entry name" value="p450"/>
    <property type="match status" value="2"/>
</dbReference>
<sequence length="540" mass="61763">MEITVALVTASAAIVVLSWWTWRTLMFVWFTPKMLESYLRKQGLLGTPYTPLVGDLKRNFSMIKEAKSKPIKLTDDISPRVVPFPFEMLKTHGRTFFTWFGTTPTITIMDPDQIKEVFNKSYDFQKPHTFPLGDLIAKGVVSYDGEKWAKHRRIINPAFHLEKIKNMVPAFHQSCSEVVGKWEKLVSDKGSSCEVDVWPGLVSMTADVISRTAFGSSYKEGQRIFELQTELAQLMIQTFLKAFIPGYLYLPTKGNRRMKAASREIQVILRGIINKRLRVREAGEAPSDDLLGILLESNLGQTKGNEMSTEDVMEECKLFYFAGQETTSVLLVWTMVLLSQHQDWQARARQEVKQVFGDKEPDTEGLNQLKVVSETKINKPLIMKNFCCVLMILTECFQQMTMILYEVLRLYPPVEQLTRIIHKEMKLGDLTLPRGVQINLPILLVHRDTELWGKDAAEFKPERFKEGVSKATKGQVCFFPFGWGPRICIGQNFALLEAKMALSLILQRFSFQLSPSYVHAPYPVFTLHPQFGAHLILHKI</sequence>
<evidence type="ECO:0000256" key="10">
    <source>
        <dbReference type="ARBA" id="ARBA00023033"/>
    </source>
</evidence>
<dbReference type="GO" id="GO:0005506">
    <property type="term" value="F:iron ion binding"/>
    <property type="evidence" value="ECO:0007669"/>
    <property type="project" value="InterPro"/>
</dbReference>
<evidence type="ECO:0000256" key="5">
    <source>
        <dbReference type="ARBA" id="ARBA00022692"/>
    </source>
</evidence>
<dbReference type="GeneID" id="130500766"/>
<feature type="binding site" description="axial binding residue" evidence="12">
    <location>
        <position position="488"/>
    </location>
    <ligand>
        <name>heme</name>
        <dbReference type="ChEBI" id="CHEBI:30413"/>
    </ligand>
    <ligandPart>
        <name>Fe</name>
        <dbReference type="ChEBI" id="CHEBI:18248"/>
    </ligandPart>
</feature>
<dbReference type="InterPro" id="IPR050665">
    <property type="entry name" value="Cytochrome_P450_Monooxygen"/>
</dbReference>
<evidence type="ECO:0000256" key="8">
    <source>
        <dbReference type="ARBA" id="ARBA00023002"/>
    </source>
</evidence>
<evidence type="ECO:0000256" key="11">
    <source>
        <dbReference type="ARBA" id="ARBA00023136"/>
    </source>
</evidence>
<evidence type="ECO:0000256" key="9">
    <source>
        <dbReference type="ARBA" id="ARBA00023004"/>
    </source>
</evidence>
<dbReference type="InterPro" id="IPR017972">
    <property type="entry name" value="Cyt_P450_CS"/>
</dbReference>
<evidence type="ECO:0000256" key="13">
    <source>
        <dbReference type="RuleBase" id="RU000461"/>
    </source>
</evidence>
<keyword evidence="9 12" id="KW-0408">Iron</keyword>
<dbReference type="GO" id="GO:0004497">
    <property type="term" value="F:monooxygenase activity"/>
    <property type="evidence" value="ECO:0007669"/>
    <property type="project" value="UniProtKB-KW"/>
</dbReference>
<dbReference type="PRINTS" id="PR00385">
    <property type="entry name" value="P450"/>
</dbReference>
<evidence type="ECO:0000256" key="12">
    <source>
        <dbReference type="PIRSR" id="PIRSR602401-1"/>
    </source>
</evidence>
<keyword evidence="6 12" id="KW-0479">Metal-binding</keyword>
<evidence type="ECO:0000256" key="3">
    <source>
        <dbReference type="ARBA" id="ARBA00010617"/>
    </source>
</evidence>
<dbReference type="SUPFAM" id="SSF48264">
    <property type="entry name" value="Cytochrome P450"/>
    <property type="match status" value="1"/>
</dbReference>
<dbReference type="InterPro" id="IPR036396">
    <property type="entry name" value="Cyt_P450_sf"/>
</dbReference>
<keyword evidence="4 12" id="KW-0349">Heme</keyword>
<dbReference type="CDD" id="cd20642">
    <property type="entry name" value="CYP72"/>
    <property type="match status" value="1"/>
</dbReference>
<proteinExistence type="inferred from homology"/>
<dbReference type="OrthoDB" id="1470350at2759"/>
<accession>A0A9W3CJE2</accession>
<dbReference type="GO" id="GO:0016705">
    <property type="term" value="F:oxidoreductase activity, acting on paired donors, with incorporation or reduction of molecular oxygen"/>
    <property type="evidence" value="ECO:0007669"/>
    <property type="project" value="InterPro"/>
</dbReference>
<keyword evidence="11" id="KW-0472">Membrane</keyword>
<evidence type="ECO:0000256" key="1">
    <source>
        <dbReference type="ARBA" id="ARBA00001971"/>
    </source>
</evidence>
<comment type="subcellular location">
    <subcellularLocation>
        <location evidence="2">Membrane</location>
        <topology evidence="2">Single-pass membrane protein</topology>
    </subcellularLocation>
</comment>
<keyword evidence="14" id="KW-1185">Reference proteome</keyword>
<evidence type="ECO:0000313" key="15">
    <source>
        <dbReference type="RefSeq" id="XP_056851697.1"/>
    </source>
</evidence>
<dbReference type="RefSeq" id="XP_056851697.1">
    <property type="nucleotide sequence ID" value="XM_056995717.1"/>
</dbReference>
<dbReference type="PANTHER" id="PTHR24282">
    <property type="entry name" value="CYTOCHROME P450 FAMILY MEMBER"/>
    <property type="match status" value="1"/>
</dbReference>
<keyword evidence="10 13" id="KW-0503">Monooxygenase</keyword>
<dbReference type="AlphaFoldDB" id="A0A9W3CJE2"/>
<dbReference type="InterPro" id="IPR002401">
    <property type="entry name" value="Cyt_P450_E_grp-I"/>
</dbReference>
<gene>
    <name evidence="15" type="primary">LOC130500766</name>
</gene>
<evidence type="ECO:0000256" key="4">
    <source>
        <dbReference type="ARBA" id="ARBA00022617"/>
    </source>
</evidence>
<dbReference type="InterPro" id="IPR001128">
    <property type="entry name" value="Cyt_P450"/>
</dbReference>
<evidence type="ECO:0000313" key="14">
    <source>
        <dbReference type="Proteomes" id="UP000504610"/>
    </source>
</evidence>
<dbReference type="KEGG" id="rsz:130500766"/>
<dbReference type="Gene3D" id="1.10.630.10">
    <property type="entry name" value="Cytochrome P450"/>
    <property type="match status" value="1"/>
</dbReference>
<dbReference type="PROSITE" id="PS00086">
    <property type="entry name" value="CYTOCHROME_P450"/>
    <property type="match status" value="1"/>
</dbReference>
<evidence type="ECO:0000256" key="2">
    <source>
        <dbReference type="ARBA" id="ARBA00004167"/>
    </source>
</evidence>
<dbReference type="Proteomes" id="UP000504610">
    <property type="component" value="Unplaced"/>
</dbReference>
<evidence type="ECO:0000256" key="7">
    <source>
        <dbReference type="ARBA" id="ARBA00022989"/>
    </source>
</evidence>
<comment type="similarity">
    <text evidence="3 13">Belongs to the cytochrome P450 family.</text>
</comment>
<organism evidence="14 15">
    <name type="scientific">Raphanus sativus</name>
    <name type="common">Radish</name>
    <name type="synonym">Raphanus raphanistrum var. sativus</name>
    <dbReference type="NCBI Taxonomy" id="3726"/>
    <lineage>
        <taxon>Eukaryota</taxon>
        <taxon>Viridiplantae</taxon>
        <taxon>Streptophyta</taxon>
        <taxon>Embryophyta</taxon>
        <taxon>Tracheophyta</taxon>
        <taxon>Spermatophyta</taxon>
        <taxon>Magnoliopsida</taxon>
        <taxon>eudicotyledons</taxon>
        <taxon>Gunneridae</taxon>
        <taxon>Pentapetalae</taxon>
        <taxon>rosids</taxon>
        <taxon>malvids</taxon>
        <taxon>Brassicales</taxon>
        <taxon>Brassicaceae</taxon>
        <taxon>Brassiceae</taxon>
        <taxon>Raphanus</taxon>
    </lineage>
</organism>
<keyword evidence="8 13" id="KW-0560">Oxidoreductase</keyword>